<dbReference type="EMBL" id="JACIJS010000009">
    <property type="protein sequence ID" value="MBB5516815.1"/>
    <property type="molecule type" value="Genomic_DNA"/>
</dbReference>
<keyword evidence="4" id="KW-1185">Reference proteome</keyword>
<organism evidence="3 4">
    <name type="scientific">Rubricella aquisinus</name>
    <dbReference type="NCBI Taxonomy" id="2028108"/>
    <lineage>
        <taxon>Bacteria</taxon>
        <taxon>Pseudomonadati</taxon>
        <taxon>Pseudomonadota</taxon>
        <taxon>Alphaproteobacteria</taxon>
        <taxon>Rhodobacterales</taxon>
        <taxon>Paracoccaceae</taxon>
        <taxon>Rubricella</taxon>
    </lineage>
</organism>
<feature type="transmembrane region" description="Helical" evidence="1">
    <location>
        <begin position="313"/>
        <end position="337"/>
    </location>
</feature>
<dbReference type="AlphaFoldDB" id="A0A840X4Q1"/>
<evidence type="ECO:0000313" key="4">
    <source>
        <dbReference type="Proteomes" id="UP000553766"/>
    </source>
</evidence>
<sequence length="490" mass="51908">MRVRAWIIAVCALAAIAVSVWQLERDRAGLEIEALDVGAIPATVYRAGDTPRPVVVIAHGFAGSRQLMEPFALTLAQAGYAAVSFDFAGHGRNPVPMSGDVTRIDGTTRLLMDEVGAVTDAALAQPWADGRVALLGHSMASDIIVRQALEDARVEAVVAISMFSEAVTADAPVRLLILTGEWEGLLAEEALRALRLVDPGADYGETVGPPPRRAVLAPSVEHVGVLYSGTSLREARAWLGEGFGQSADGAVTLRGGWILLLLGGLAVLAWPLSRLAPVAPRQAAAIPRGVFWQASLLPALITPLLLWPVEFRVLPVLVADYLGLHMLVYGGLSLFILWRAGILRRDGRALIWGGVLALYGIAVFGGALDRYVSSFMPHAGRIAVIAVLCLGAIPYMLSDAILSAGGAAPIWRRLIVKLAFLGSLGIAVALDFEGLMFLLIILPVIVLFFSVFGLMGGWVGRRIGTPYPVGLGLGLVLAWSLGVTFPMFAG</sequence>
<evidence type="ECO:0000313" key="3">
    <source>
        <dbReference type="EMBL" id="MBB5516815.1"/>
    </source>
</evidence>
<reference evidence="3 4" key="1">
    <citation type="submission" date="2020-08" db="EMBL/GenBank/DDBJ databases">
        <title>Genomic Encyclopedia of Type Strains, Phase IV (KMG-IV): sequencing the most valuable type-strain genomes for metagenomic binning, comparative biology and taxonomic classification.</title>
        <authorList>
            <person name="Goeker M."/>
        </authorList>
    </citation>
    <scope>NUCLEOTIDE SEQUENCE [LARGE SCALE GENOMIC DNA]</scope>
    <source>
        <strain evidence="3 4">DSM 103377</strain>
    </source>
</reference>
<evidence type="ECO:0000256" key="1">
    <source>
        <dbReference type="SAM" id="Phobius"/>
    </source>
</evidence>
<dbReference type="InterPro" id="IPR050261">
    <property type="entry name" value="FrsA_esterase"/>
</dbReference>
<evidence type="ECO:0000259" key="2">
    <source>
        <dbReference type="Pfam" id="PF12146"/>
    </source>
</evidence>
<keyword evidence="1" id="KW-1133">Transmembrane helix</keyword>
<dbReference type="Gene3D" id="3.40.50.1820">
    <property type="entry name" value="alpha/beta hydrolase"/>
    <property type="match status" value="1"/>
</dbReference>
<feature type="transmembrane region" description="Helical" evidence="1">
    <location>
        <begin position="436"/>
        <end position="459"/>
    </location>
</feature>
<name>A0A840X4Q1_9RHOB</name>
<dbReference type="Proteomes" id="UP000553766">
    <property type="component" value="Unassembled WGS sequence"/>
</dbReference>
<accession>A0A840X4Q1</accession>
<comment type="caution">
    <text evidence="3">The sequence shown here is derived from an EMBL/GenBank/DDBJ whole genome shotgun (WGS) entry which is preliminary data.</text>
</comment>
<feature type="transmembrane region" description="Helical" evidence="1">
    <location>
        <begin position="285"/>
        <end position="307"/>
    </location>
</feature>
<keyword evidence="1" id="KW-0472">Membrane</keyword>
<feature type="transmembrane region" description="Helical" evidence="1">
    <location>
        <begin position="349"/>
        <end position="368"/>
    </location>
</feature>
<dbReference type="InterPro" id="IPR029058">
    <property type="entry name" value="AB_hydrolase_fold"/>
</dbReference>
<dbReference type="RefSeq" id="WP_184012775.1">
    <property type="nucleotide sequence ID" value="NZ_JACIJS010000009.1"/>
</dbReference>
<dbReference type="Pfam" id="PF12146">
    <property type="entry name" value="Hydrolase_4"/>
    <property type="match status" value="1"/>
</dbReference>
<feature type="transmembrane region" description="Helical" evidence="1">
    <location>
        <begin position="380"/>
        <end position="402"/>
    </location>
</feature>
<dbReference type="InterPro" id="IPR022742">
    <property type="entry name" value="Hydrolase_4"/>
</dbReference>
<feature type="transmembrane region" description="Helical" evidence="1">
    <location>
        <begin position="255"/>
        <end position="273"/>
    </location>
</feature>
<dbReference type="SUPFAM" id="SSF53474">
    <property type="entry name" value="alpha/beta-Hydrolases"/>
    <property type="match status" value="1"/>
</dbReference>
<keyword evidence="1" id="KW-0812">Transmembrane</keyword>
<dbReference type="PANTHER" id="PTHR22946">
    <property type="entry name" value="DIENELACTONE HYDROLASE DOMAIN-CONTAINING PROTEIN-RELATED"/>
    <property type="match status" value="1"/>
</dbReference>
<feature type="transmembrane region" description="Helical" evidence="1">
    <location>
        <begin position="414"/>
        <end position="430"/>
    </location>
</feature>
<protein>
    <recommendedName>
        <fullName evidence="2">Serine aminopeptidase S33 domain-containing protein</fullName>
    </recommendedName>
</protein>
<gene>
    <name evidence="3" type="ORF">FHS89_002857</name>
</gene>
<feature type="transmembrane region" description="Helical" evidence="1">
    <location>
        <begin position="471"/>
        <end position="489"/>
    </location>
</feature>
<feature type="domain" description="Serine aminopeptidase S33" evidence="2">
    <location>
        <begin position="50"/>
        <end position="161"/>
    </location>
</feature>
<proteinExistence type="predicted"/>